<evidence type="ECO:0000313" key="2">
    <source>
        <dbReference type="Proteomes" id="UP000030624"/>
    </source>
</evidence>
<dbReference type="KEGG" id="gac:GACE_1110"/>
<dbReference type="Proteomes" id="UP000030624">
    <property type="component" value="Chromosome"/>
</dbReference>
<dbReference type="EMBL" id="CP009552">
    <property type="protein sequence ID" value="AIY90154.1"/>
    <property type="molecule type" value="Genomic_DNA"/>
</dbReference>
<gene>
    <name evidence="1" type="ORF">GACE_1110</name>
</gene>
<sequence>MVGKSKEVSSRTFMLILLLQTYSFNLLSRDSGKLFPDPCGHFQSHT</sequence>
<proteinExistence type="predicted"/>
<name>A0A0A7GDQ4_GEOAI</name>
<dbReference type="AlphaFoldDB" id="A0A0A7GDQ4"/>
<dbReference type="HOGENOM" id="CLU_3178424_0_0_2"/>
<evidence type="ECO:0000313" key="1">
    <source>
        <dbReference type="EMBL" id="AIY90154.1"/>
    </source>
</evidence>
<protein>
    <submittedName>
        <fullName evidence="1">Uncharacterized protein</fullName>
    </submittedName>
</protein>
<accession>A0A0A7GDQ4</accession>
<reference evidence="1 2" key="1">
    <citation type="journal article" date="2015" name="Appl. Environ. Microbiol.">
        <title>The Geoglobus acetivorans genome: Fe(III) reduction, acetate utilization, autotrophic growth, and degradation of aromatic compounds in a hyperthermophilic archaeon.</title>
        <authorList>
            <person name="Mardanov A.V."/>
            <person name="Slododkina G.B."/>
            <person name="Slobodkin A.I."/>
            <person name="Beletsky A.V."/>
            <person name="Gavrilov S.N."/>
            <person name="Kublanov I.V."/>
            <person name="Bonch-Osmolovskaya E.A."/>
            <person name="Skryabin K.G."/>
            <person name="Ravin N.V."/>
        </authorList>
    </citation>
    <scope>NUCLEOTIDE SEQUENCE [LARGE SCALE GENOMIC DNA]</scope>
    <source>
        <strain evidence="1 2">SBH6</strain>
    </source>
</reference>
<organism evidence="1 2">
    <name type="scientific">Geoglobus acetivorans</name>
    <dbReference type="NCBI Taxonomy" id="565033"/>
    <lineage>
        <taxon>Archaea</taxon>
        <taxon>Methanobacteriati</taxon>
        <taxon>Methanobacteriota</taxon>
        <taxon>Archaeoglobi</taxon>
        <taxon>Archaeoglobales</taxon>
        <taxon>Archaeoglobaceae</taxon>
        <taxon>Geoglobus</taxon>
    </lineage>
</organism>